<dbReference type="AlphaFoldDB" id="A0A679GCE5"/>
<proteinExistence type="predicted"/>
<evidence type="ECO:0000313" key="3">
    <source>
        <dbReference type="Proteomes" id="UP000501237"/>
    </source>
</evidence>
<gene>
    <name evidence="2" type="ORF">PtoMrB4_05190</name>
</gene>
<name>A0A679GCE5_9GAMM</name>
<dbReference type="EMBL" id="AP022642">
    <property type="protein sequence ID" value="BCA26542.1"/>
    <property type="molecule type" value="Genomic_DNA"/>
</dbReference>
<accession>A0A679GCE5</accession>
<organism evidence="2 3">
    <name type="scientific">Metapseudomonas otitidis</name>
    <dbReference type="NCBI Taxonomy" id="319939"/>
    <lineage>
        <taxon>Bacteria</taxon>
        <taxon>Pseudomonadati</taxon>
        <taxon>Pseudomonadota</taxon>
        <taxon>Gammaproteobacteria</taxon>
        <taxon>Pseudomonadales</taxon>
        <taxon>Pseudomonadaceae</taxon>
        <taxon>Metapseudomonas</taxon>
    </lineage>
</organism>
<dbReference type="GeneID" id="57395729"/>
<sequence length="97" mass="10487">MGTEGFFGWLGEALGRAIRFIVDLLSGLLGGIWSAMDDFFHGLARAIGMDTSLFSFVVLFIGLMLLMSGIRALARKGIISGLILTLLGLVVMSWLIH</sequence>
<reference evidence="2 3" key="1">
    <citation type="journal article" date="2020" name="Microbiol. Resour. Announc.">
        <title>Complete genome sequence of Pseudomonas otitidis strain MrB4, isolated from Lake Biwa in Japan.</title>
        <authorList>
            <person name="Miyazaki K."/>
            <person name="Hase E."/>
            <person name="Maruya T."/>
        </authorList>
    </citation>
    <scope>NUCLEOTIDE SEQUENCE [LARGE SCALE GENOMIC DNA]</scope>
    <source>
        <strain evidence="2 3">MrB4</strain>
    </source>
</reference>
<keyword evidence="1" id="KW-1133">Transmembrane helix</keyword>
<keyword evidence="1" id="KW-0812">Transmembrane</keyword>
<evidence type="ECO:0000313" key="2">
    <source>
        <dbReference type="EMBL" id="BCA26542.1"/>
    </source>
</evidence>
<keyword evidence="1" id="KW-0472">Membrane</keyword>
<evidence type="ECO:0000256" key="1">
    <source>
        <dbReference type="SAM" id="Phobius"/>
    </source>
</evidence>
<feature type="transmembrane region" description="Helical" evidence="1">
    <location>
        <begin position="17"/>
        <end position="36"/>
    </location>
</feature>
<feature type="transmembrane region" description="Helical" evidence="1">
    <location>
        <begin position="42"/>
        <end position="66"/>
    </location>
</feature>
<dbReference type="RefSeq" id="WP_172432426.1">
    <property type="nucleotide sequence ID" value="NZ_AP022642.1"/>
</dbReference>
<dbReference type="Proteomes" id="UP000501237">
    <property type="component" value="Chromosome"/>
</dbReference>
<dbReference type="KEGG" id="poj:PtoMrB4_05190"/>
<protein>
    <submittedName>
        <fullName evidence="2">Uncharacterized protein</fullName>
    </submittedName>
</protein>
<feature type="transmembrane region" description="Helical" evidence="1">
    <location>
        <begin position="78"/>
        <end position="96"/>
    </location>
</feature>